<dbReference type="OrthoDB" id="10027367at2759"/>
<reference evidence="2" key="2">
    <citation type="submission" date="2017-12" db="EMBL/GenBank/DDBJ databases">
        <title>Genome sequence of the Bar-tailed Godwit (Limosa lapponica baueri).</title>
        <authorList>
            <person name="Lima N.C.B."/>
            <person name="Parody-Merino A.M."/>
            <person name="Battley P.F."/>
            <person name="Fidler A.E."/>
            <person name="Prosdocimi F."/>
        </authorList>
    </citation>
    <scope>NUCLEOTIDE SEQUENCE [LARGE SCALE GENOMIC DNA]</scope>
</reference>
<name>A0A2I0U4Y3_LIMLA</name>
<proteinExistence type="predicted"/>
<evidence type="ECO:0000313" key="2">
    <source>
        <dbReference type="Proteomes" id="UP000233556"/>
    </source>
</evidence>
<organism evidence="1 2">
    <name type="scientific">Limosa lapponica baueri</name>
    <dbReference type="NCBI Taxonomy" id="1758121"/>
    <lineage>
        <taxon>Eukaryota</taxon>
        <taxon>Metazoa</taxon>
        <taxon>Chordata</taxon>
        <taxon>Craniata</taxon>
        <taxon>Vertebrata</taxon>
        <taxon>Euteleostomi</taxon>
        <taxon>Archelosauria</taxon>
        <taxon>Archosauria</taxon>
        <taxon>Dinosauria</taxon>
        <taxon>Saurischia</taxon>
        <taxon>Theropoda</taxon>
        <taxon>Coelurosauria</taxon>
        <taxon>Aves</taxon>
        <taxon>Neognathae</taxon>
        <taxon>Neoaves</taxon>
        <taxon>Charadriiformes</taxon>
        <taxon>Scolopacidae</taxon>
        <taxon>Limosa</taxon>
    </lineage>
</organism>
<dbReference type="SUPFAM" id="SSF56219">
    <property type="entry name" value="DNase I-like"/>
    <property type="match status" value="1"/>
</dbReference>
<reference evidence="2" key="1">
    <citation type="submission" date="2017-11" db="EMBL/GenBank/DDBJ databases">
        <authorList>
            <person name="Lima N.C."/>
            <person name="Parody-Merino A.M."/>
            <person name="Battley P.F."/>
            <person name="Fidler A.E."/>
            <person name="Prosdocimi F."/>
        </authorList>
    </citation>
    <scope>NUCLEOTIDE SEQUENCE [LARGE SCALE GENOMIC DNA]</scope>
</reference>
<accession>A0A2I0U4Y3</accession>
<dbReference type="EMBL" id="KZ506163">
    <property type="protein sequence ID" value="PKU41126.1"/>
    <property type="molecule type" value="Genomic_DNA"/>
</dbReference>
<dbReference type="AlphaFoldDB" id="A0A2I0U4Y3"/>
<evidence type="ECO:0008006" key="3">
    <source>
        <dbReference type="Google" id="ProtNLM"/>
    </source>
</evidence>
<dbReference type="Gene3D" id="3.60.10.10">
    <property type="entry name" value="Endonuclease/exonuclease/phosphatase"/>
    <property type="match status" value="1"/>
</dbReference>
<dbReference type="Proteomes" id="UP000233556">
    <property type="component" value="Unassembled WGS sequence"/>
</dbReference>
<gene>
    <name evidence="1" type="ORF">llap_8577</name>
</gene>
<protein>
    <recommendedName>
        <fullName evidence="3">RNA-directed DNA polymerase from mobile element jockey</fullName>
    </recommendedName>
</protein>
<evidence type="ECO:0000313" key="1">
    <source>
        <dbReference type="EMBL" id="PKU41126.1"/>
    </source>
</evidence>
<sequence>MGNKQEELEATVLLESYDTVAIAETWWDESHNQSVAIKGYKLFRRDRRGRKGGAVALYVKEWIETPRIHSHPGVAQMLLAINSRTALLHSGTFTSTASCLRYLDFKDVSHSISKLQEAKILP</sequence>
<keyword evidence="2" id="KW-1185">Reference proteome</keyword>
<dbReference type="InterPro" id="IPR036691">
    <property type="entry name" value="Endo/exonu/phosph_ase_sf"/>
</dbReference>